<dbReference type="InterPro" id="IPR016181">
    <property type="entry name" value="Acyl_CoA_acyltransferase"/>
</dbReference>
<keyword evidence="2" id="KW-0808">Transferase</keyword>
<dbReference type="InterPro" id="IPR052564">
    <property type="entry name" value="N-acetyltrans/Recomb-assoc"/>
</dbReference>
<dbReference type="InterPro" id="IPR000182">
    <property type="entry name" value="GNAT_dom"/>
</dbReference>
<dbReference type="GO" id="GO:0016747">
    <property type="term" value="F:acyltransferase activity, transferring groups other than amino-acyl groups"/>
    <property type="evidence" value="ECO:0007669"/>
    <property type="project" value="InterPro"/>
</dbReference>
<evidence type="ECO:0000259" key="1">
    <source>
        <dbReference type="PROSITE" id="PS51186"/>
    </source>
</evidence>
<dbReference type="SUPFAM" id="SSF55729">
    <property type="entry name" value="Acyl-CoA N-acyltransferases (Nat)"/>
    <property type="match status" value="1"/>
</dbReference>
<feature type="domain" description="N-acetyltransferase" evidence="1">
    <location>
        <begin position="1"/>
        <end position="155"/>
    </location>
</feature>
<dbReference type="PROSITE" id="PS51186">
    <property type="entry name" value="GNAT"/>
    <property type="match status" value="1"/>
</dbReference>
<proteinExistence type="predicted"/>
<name>A0A399RAB5_9PROT</name>
<sequence>MKLRTYRAGDAARLEEIFRAAILQLGSRDYKAEQVAVWSGARVTAERLHEMYIDGRATFIAVDEANAAIAFSDLEADGHVDMLYCHPDHAGKGVASALLAAIEATARQAGMTRLHTEASETARPVFARAGYETVLRRPLEIDGVALHNWKMEKLL</sequence>
<dbReference type="EMBL" id="QWGA01000008">
    <property type="protein sequence ID" value="RIJ27574.1"/>
    <property type="molecule type" value="Genomic_DNA"/>
</dbReference>
<evidence type="ECO:0000313" key="2">
    <source>
        <dbReference type="EMBL" id="RIJ27574.1"/>
    </source>
</evidence>
<keyword evidence="3" id="KW-1185">Reference proteome</keyword>
<comment type="caution">
    <text evidence="2">The sequence shown here is derived from an EMBL/GenBank/DDBJ whole genome shotgun (WGS) entry which is preliminary data.</text>
</comment>
<accession>A0A399RAB5</accession>
<dbReference type="PANTHER" id="PTHR43451:SF1">
    <property type="entry name" value="ACETYLTRANSFERASE"/>
    <property type="match status" value="1"/>
</dbReference>
<reference evidence="2 3" key="1">
    <citation type="submission" date="2018-08" db="EMBL/GenBank/DDBJ databases">
        <title>Henriciella mobilis sp. nov., isolated from seawater.</title>
        <authorList>
            <person name="Cheng H."/>
            <person name="Wu Y.-H."/>
            <person name="Xu X.-W."/>
            <person name="Guo L.-L."/>
        </authorList>
    </citation>
    <scope>NUCLEOTIDE SEQUENCE [LARGE SCALE GENOMIC DNA]</scope>
    <source>
        <strain evidence="2 3">CCUG67844</strain>
    </source>
</reference>
<protein>
    <submittedName>
        <fullName evidence="2">GNAT family N-acetyltransferase</fullName>
    </submittedName>
</protein>
<dbReference type="CDD" id="cd04301">
    <property type="entry name" value="NAT_SF"/>
    <property type="match status" value="1"/>
</dbReference>
<dbReference type="Gene3D" id="3.40.630.30">
    <property type="match status" value="1"/>
</dbReference>
<organism evidence="2 3">
    <name type="scientific">Henriciella algicola</name>
    <dbReference type="NCBI Taxonomy" id="1608422"/>
    <lineage>
        <taxon>Bacteria</taxon>
        <taxon>Pseudomonadati</taxon>
        <taxon>Pseudomonadota</taxon>
        <taxon>Alphaproteobacteria</taxon>
        <taxon>Hyphomonadales</taxon>
        <taxon>Hyphomonadaceae</taxon>
        <taxon>Henriciella</taxon>
    </lineage>
</organism>
<dbReference type="Proteomes" id="UP000265845">
    <property type="component" value="Unassembled WGS sequence"/>
</dbReference>
<dbReference type="RefSeq" id="WP_119454951.1">
    <property type="nucleotide sequence ID" value="NZ_QWGA01000008.1"/>
</dbReference>
<evidence type="ECO:0000313" key="3">
    <source>
        <dbReference type="Proteomes" id="UP000265845"/>
    </source>
</evidence>
<dbReference type="OrthoDB" id="9789081at2"/>
<gene>
    <name evidence="2" type="ORF">D1222_14365</name>
</gene>
<dbReference type="Pfam" id="PF13673">
    <property type="entry name" value="Acetyltransf_10"/>
    <property type="match status" value="1"/>
</dbReference>
<dbReference type="AlphaFoldDB" id="A0A399RAB5"/>
<dbReference type="PANTHER" id="PTHR43451">
    <property type="entry name" value="ACETYLTRANSFERASE (GNAT) FAMILY PROTEIN"/>
    <property type="match status" value="1"/>
</dbReference>